<dbReference type="Proteomes" id="UP000222950">
    <property type="component" value="Segment"/>
</dbReference>
<dbReference type="EMBL" id="AP017925">
    <property type="protein sequence ID" value="BAW19284.1"/>
    <property type="molecule type" value="Genomic_DNA"/>
</dbReference>
<evidence type="ECO:0000313" key="3">
    <source>
        <dbReference type="Proteomes" id="UP000222950"/>
    </source>
</evidence>
<protein>
    <submittedName>
        <fullName evidence="2">Uncharacterized protein</fullName>
    </submittedName>
</protein>
<reference evidence="2 3" key="1">
    <citation type="submission" date="2016-12" db="EMBL/GenBank/DDBJ databases">
        <title>Characterization of two jumbo phages RP12 and RP31 infecting the phytopathogen Ralstonia solanacearum.</title>
        <authorList>
            <person name="Kawasaki T."/>
            <person name="Yoshikawa G."/>
            <person name="Ogata H."/>
            <person name="Yamada T."/>
        </authorList>
    </citation>
    <scope>NUCLEOTIDE SEQUENCE [LARGE SCALE GENOMIC DNA]</scope>
    <source>
        <strain evidence="2 3">RP31</strain>
    </source>
</reference>
<accession>A0A1L7N1Y6</accession>
<sequence>MSAALQETEPTKSNKPAAGTECSDCNGKAVTTTGGMESAEAAAPAENKQDPKAQENAVVVMQGPLGSVITEALNKSLNKKNLANPVQVPNVGTEDLTTEYVQANGQINNPPELFSRISKAVGLVPCTDDAPTVINTMLDAASRVDDIDFLMVRSVDIDPSVSQVPQKCVVQVMGIDGNPGLEEVAIESVQVVVKYGKIRKG</sequence>
<evidence type="ECO:0000313" key="2">
    <source>
        <dbReference type="EMBL" id="BAW19284.1"/>
    </source>
</evidence>
<proteinExistence type="predicted"/>
<evidence type="ECO:0000256" key="1">
    <source>
        <dbReference type="SAM" id="MobiDB-lite"/>
    </source>
</evidence>
<organism evidence="2 3">
    <name type="scientific">Ralstonia phage RP31</name>
    <dbReference type="NCBI Taxonomy" id="1923890"/>
    <lineage>
        <taxon>Viruses</taxon>
        <taxon>Duplodnaviria</taxon>
        <taxon>Heunggongvirae</taxon>
        <taxon>Uroviricota</taxon>
        <taxon>Caudoviricetes</taxon>
        <taxon>Chimalliviridae</taxon>
        <taxon>Ripduovirus</taxon>
        <taxon>Ripduovirus RP12</taxon>
    </lineage>
</organism>
<name>A0A1L7N1Y6_9CAUD</name>
<feature type="region of interest" description="Disordered" evidence="1">
    <location>
        <begin position="1"/>
        <end position="53"/>
    </location>
</feature>